<name>A0A6J5LAD8_9CAUD</name>
<proteinExistence type="predicted"/>
<protein>
    <submittedName>
        <fullName evidence="1">Uncharacterized protein</fullName>
    </submittedName>
</protein>
<evidence type="ECO:0000313" key="1">
    <source>
        <dbReference type="EMBL" id="CAB4130955.1"/>
    </source>
</evidence>
<reference evidence="1" key="1">
    <citation type="submission" date="2020-04" db="EMBL/GenBank/DDBJ databases">
        <authorList>
            <person name="Chiriac C."/>
            <person name="Salcher M."/>
            <person name="Ghai R."/>
            <person name="Kavagutti S V."/>
        </authorList>
    </citation>
    <scope>NUCLEOTIDE SEQUENCE</scope>
</reference>
<dbReference type="EMBL" id="LR796242">
    <property type="protein sequence ID" value="CAB4130955.1"/>
    <property type="molecule type" value="Genomic_DNA"/>
</dbReference>
<gene>
    <name evidence="1" type="ORF">UFOVP120_47</name>
</gene>
<organism evidence="1">
    <name type="scientific">uncultured Caudovirales phage</name>
    <dbReference type="NCBI Taxonomy" id="2100421"/>
    <lineage>
        <taxon>Viruses</taxon>
        <taxon>Duplodnaviria</taxon>
        <taxon>Heunggongvirae</taxon>
        <taxon>Uroviricota</taxon>
        <taxon>Caudoviricetes</taxon>
        <taxon>Peduoviridae</taxon>
        <taxon>Maltschvirus</taxon>
        <taxon>Maltschvirus maltsch</taxon>
    </lineage>
</organism>
<sequence>MEFDNERLARECEKVVSRVRIILKDKGGPVIMNSLAFILAEAMFNTSTQPNWEQNLKHVFKAVEEHLKEFATEAAKVPDDAA</sequence>
<accession>A0A6J5LAD8</accession>